<gene>
    <name evidence="2" type="ORF">NCCP691_33300</name>
</gene>
<dbReference type="EMBL" id="BPMK01000016">
    <property type="protein sequence ID" value="GIZ53316.1"/>
    <property type="molecule type" value="Genomic_DNA"/>
</dbReference>
<feature type="transmembrane region" description="Helical" evidence="1">
    <location>
        <begin position="212"/>
        <end position="231"/>
    </location>
</feature>
<sequence length="458" mass="50438">MSRLLLEWRMVAHSRLSALALVSLFVLSALSVWSGMRAADAQREALARTAAVHYEDLAAVRARHGNDCEAGYFAYYAFHLTSDPPPAAAFLAWGQRDLLPAAVRVRMLGLQSQLYESETLNPELALPGRFDFAFVLVYLAPLFIIVLMHDWVSSERETGRLRLLSSLPAARGRPWIMRASLRYILVLIPLLAPPLAGVALTKSGVMEAASLVLIAGLYAGFWMALLMLIGARARSSASSATTALACFVCLTLLLPALANAAINRLIPVGKGVELAMAQRQEVHQGWDAPKSATFEKFFRSHPEWRDTPPVNVRFHWKWYYAMHQAGDEAVQPLVSAYTDSLRKRELWTARAGWLLPAAAAQVAMHRLADTDLPAQLAYQESIARYHGRLRHFFYPYFFNEKRFGERDFRQLPQYQPRAPGGGPHAQALLALSLALACMLAAATAAVRSLAGSTAAGAG</sequence>
<evidence type="ECO:0000313" key="2">
    <source>
        <dbReference type="EMBL" id="GIZ53316.1"/>
    </source>
</evidence>
<feature type="transmembrane region" description="Helical" evidence="1">
    <location>
        <begin position="132"/>
        <end position="152"/>
    </location>
</feature>
<accession>A0ABQ4Q8J7</accession>
<dbReference type="PANTHER" id="PTHR43471:SF1">
    <property type="entry name" value="ABC TRANSPORTER PERMEASE PROTEIN NOSY-RELATED"/>
    <property type="match status" value="1"/>
</dbReference>
<keyword evidence="1" id="KW-0472">Membrane</keyword>
<evidence type="ECO:0000313" key="3">
    <source>
        <dbReference type="Proteomes" id="UP000887222"/>
    </source>
</evidence>
<dbReference type="Proteomes" id="UP000887222">
    <property type="component" value="Unassembled WGS sequence"/>
</dbReference>
<reference evidence="2 3" key="1">
    <citation type="journal article" date="2022" name="Int. J. Syst. Evol. Microbiol.">
        <title>Noviherbaspirillum aridicola sp. nov., isolated from an arid soil in Pakistan.</title>
        <authorList>
            <person name="Khan I.U."/>
            <person name="Saqib M."/>
            <person name="Amin A."/>
            <person name="Hussain F."/>
            <person name="Li L."/>
            <person name="Liu Y.H."/>
            <person name="Fang B.Z."/>
            <person name="Ahmed I."/>
            <person name="Li W.J."/>
        </authorList>
    </citation>
    <scope>NUCLEOTIDE SEQUENCE [LARGE SCALE GENOMIC DNA]</scope>
    <source>
        <strain evidence="2 3">NCCP-691</strain>
    </source>
</reference>
<feature type="transmembrane region" description="Helical" evidence="1">
    <location>
        <begin position="181"/>
        <end position="200"/>
    </location>
</feature>
<proteinExistence type="predicted"/>
<comment type="caution">
    <text evidence="2">The sequence shown here is derived from an EMBL/GenBank/DDBJ whole genome shotgun (WGS) entry which is preliminary data.</text>
</comment>
<keyword evidence="1" id="KW-1133">Transmembrane helix</keyword>
<dbReference type="PANTHER" id="PTHR43471">
    <property type="entry name" value="ABC TRANSPORTER PERMEASE"/>
    <property type="match status" value="1"/>
</dbReference>
<protein>
    <submittedName>
        <fullName evidence="2">ABC transporter permease</fullName>
    </submittedName>
</protein>
<keyword evidence="3" id="KW-1185">Reference proteome</keyword>
<evidence type="ECO:0000256" key="1">
    <source>
        <dbReference type="SAM" id="Phobius"/>
    </source>
</evidence>
<feature type="transmembrane region" description="Helical" evidence="1">
    <location>
        <begin position="243"/>
        <end position="262"/>
    </location>
</feature>
<keyword evidence="1" id="KW-0812">Transmembrane</keyword>
<name>A0ABQ4Q8J7_9BURK</name>
<dbReference type="Pfam" id="PF12679">
    <property type="entry name" value="ABC2_membrane_2"/>
    <property type="match status" value="1"/>
</dbReference>
<dbReference type="RefSeq" id="WP_220809735.1">
    <property type="nucleotide sequence ID" value="NZ_BPMK01000016.1"/>
</dbReference>
<dbReference type="InterPro" id="IPR021913">
    <property type="entry name" value="DUF3526"/>
</dbReference>
<organism evidence="2 3">
    <name type="scientific">Noviherbaspirillum aridicola</name>
    <dbReference type="NCBI Taxonomy" id="2849687"/>
    <lineage>
        <taxon>Bacteria</taxon>
        <taxon>Pseudomonadati</taxon>
        <taxon>Pseudomonadota</taxon>
        <taxon>Betaproteobacteria</taxon>
        <taxon>Burkholderiales</taxon>
        <taxon>Oxalobacteraceae</taxon>
        <taxon>Noviherbaspirillum</taxon>
    </lineage>
</organism>
<dbReference type="Pfam" id="PF12040">
    <property type="entry name" value="DUF3526"/>
    <property type="match status" value="1"/>
</dbReference>